<keyword evidence="3" id="KW-1185">Reference proteome</keyword>
<feature type="transmembrane region" description="Helical" evidence="1">
    <location>
        <begin position="21"/>
        <end position="43"/>
    </location>
</feature>
<dbReference type="Proteomes" id="UP001501588">
    <property type="component" value="Unassembled WGS sequence"/>
</dbReference>
<protein>
    <recommendedName>
        <fullName evidence="4">Flp family type IVb pilin</fullName>
    </recommendedName>
</protein>
<organism evidence="2 3">
    <name type="scientific">Craurococcus roseus</name>
    <dbReference type="NCBI Taxonomy" id="77585"/>
    <lineage>
        <taxon>Bacteria</taxon>
        <taxon>Pseudomonadati</taxon>
        <taxon>Pseudomonadota</taxon>
        <taxon>Alphaproteobacteria</taxon>
        <taxon>Acetobacterales</taxon>
        <taxon>Acetobacteraceae</taxon>
        <taxon>Craurococcus</taxon>
    </lineage>
</organism>
<dbReference type="EMBL" id="BAAAFZ010000027">
    <property type="protein sequence ID" value="GAA0583300.1"/>
    <property type="molecule type" value="Genomic_DNA"/>
</dbReference>
<evidence type="ECO:0000313" key="2">
    <source>
        <dbReference type="EMBL" id="GAA0583300.1"/>
    </source>
</evidence>
<sequence>MVAWVMRSAARASIDRKGSTAVEYAVIGSAAAAILVGAFQPLFNRIVALLPTYIGS</sequence>
<reference evidence="2 3" key="1">
    <citation type="journal article" date="2019" name="Int. J. Syst. Evol. Microbiol.">
        <title>The Global Catalogue of Microorganisms (GCM) 10K type strain sequencing project: providing services to taxonomists for standard genome sequencing and annotation.</title>
        <authorList>
            <consortium name="The Broad Institute Genomics Platform"/>
            <consortium name="The Broad Institute Genome Sequencing Center for Infectious Disease"/>
            <person name="Wu L."/>
            <person name="Ma J."/>
        </authorList>
    </citation>
    <scope>NUCLEOTIDE SEQUENCE [LARGE SCALE GENOMIC DNA]</scope>
    <source>
        <strain evidence="2 3">JCM 9933</strain>
    </source>
</reference>
<keyword evidence="1" id="KW-1133">Transmembrane helix</keyword>
<accession>A0ABN1F6U0</accession>
<keyword evidence="1" id="KW-0472">Membrane</keyword>
<evidence type="ECO:0000313" key="3">
    <source>
        <dbReference type="Proteomes" id="UP001501588"/>
    </source>
</evidence>
<evidence type="ECO:0008006" key="4">
    <source>
        <dbReference type="Google" id="ProtNLM"/>
    </source>
</evidence>
<comment type="caution">
    <text evidence="2">The sequence shown here is derived from an EMBL/GenBank/DDBJ whole genome shotgun (WGS) entry which is preliminary data.</text>
</comment>
<dbReference type="RefSeq" id="WP_343895356.1">
    <property type="nucleotide sequence ID" value="NZ_BAAAFZ010000027.1"/>
</dbReference>
<evidence type="ECO:0000256" key="1">
    <source>
        <dbReference type="SAM" id="Phobius"/>
    </source>
</evidence>
<name>A0ABN1F6U0_9PROT</name>
<gene>
    <name evidence="2" type="ORF">GCM10009416_22180</name>
</gene>
<proteinExistence type="predicted"/>
<keyword evidence="1" id="KW-0812">Transmembrane</keyword>